<comment type="caution">
    <text evidence="1">The sequence shown here is derived from an EMBL/GenBank/DDBJ whole genome shotgun (WGS) entry which is preliminary data.</text>
</comment>
<proteinExistence type="predicted"/>
<sequence length="58" mass="6841">MTFEILISRPLKTHSNQTKTTHFANHPNQQNCFLSNTTKNLRYFTKNKPSFCQNKKIV</sequence>
<gene>
    <name evidence="1" type="ORF">AZO1586R_415</name>
</gene>
<evidence type="ECO:0000313" key="2">
    <source>
        <dbReference type="Proteomes" id="UP000635628"/>
    </source>
</evidence>
<accession>A0ACA8ZSA9</accession>
<reference evidence="1" key="1">
    <citation type="submission" date="2020-05" db="EMBL/GenBank/DDBJ databases">
        <authorList>
            <person name="Petersen J."/>
            <person name="Sayavedra L."/>
        </authorList>
    </citation>
    <scope>NUCLEOTIDE SEQUENCE</scope>
    <source>
        <strain evidence="1">B azoricus SOX Menez Gwen</strain>
    </source>
</reference>
<organism evidence="1 2">
    <name type="scientific">Bathymodiolus azoricus thioautotrophic gill symbiont</name>
    <dbReference type="NCBI Taxonomy" id="235205"/>
    <lineage>
        <taxon>Bacteria</taxon>
        <taxon>Pseudomonadati</taxon>
        <taxon>Pseudomonadota</taxon>
        <taxon>Gammaproteobacteria</taxon>
        <taxon>sulfur-oxidizing symbionts</taxon>
    </lineage>
</organism>
<protein>
    <submittedName>
        <fullName evidence="1">Uncharacterized protein</fullName>
    </submittedName>
</protein>
<keyword evidence="2" id="KW-1185">Reference proteome</keyword>
<dbReference type="Proteomes" id="UP000635628">
    <property type="component" value="Unassembled WGS sequence"/>
</dbReference>
<name>A0ACA8ZSA9_9GAMM</name>
<evidence type="ECO:0000313" key="1">
    <source>
        <dbReference type="EMBL" id="CAB5496343.1"/>
    </source>
</evidence>
<feature type="non-terminal residue" evidence="1">
    <location>
        <position position="58"/>
    </location>
</feature>
<dbReference type="EMBL" id="CAESAP020000094">
    <property type="protein sequence ID" value="CAB5496343.1"/>
    <property type="molecule type" value="Genomic_DNA"/>
</dbReference>